<accession>A0A0B0PXU9</accession>
<dbReference type="Proteomes" id="UP000032142">
    <property type="component" value="Unassembled WGS sequence"/>
</dbReference>
<dbReference type="AlphaFoldDB" id="A0A0B0PXU9"/>
<protein>
    <submittedName>
        <fullName evidence="1">Uncharacterized protein</fullName>
    </submittedName>
</protein>
<name>A0A0B0PXU9_GOSAR</name>
<evidence type="ECO:0000313" key="2">
    <source>
        <dbReference type="Proteomes" id="UP000032142"/>
    </source>
</evidence>
<proteinExistence type="predicted"/>
<dbReference type="EMBL" id="KN444295">
    <property type="protein sequence ID" value="KHG28266.1"/>
    <property type="molecule type" value="Genomic_DNA"/>
</dbReference>
<reference evidence="2" key="1">
    <citation type="submission" date="2014-09" db="EMBL/GenBank/DDBJ databases">
        <authorList>
            <person name="Mudge J."/>
            <person name="Ramaraj T."/>
            <person name="Lindquist I.E."/>
            <person name="Bharti A.K."/>
            <person name="Sundararajan A."/>
            <person name="Cameron C.T."/>
            <person name="Woodward J.E."/>
            <person name="May G.D."/>
            <person name="Brubaker C."/>
            <person name="Broadhvest J."/>
            <person name="Wilkins T.A."/>
        </authorList>
    </citation>
    <scope>NUCLEOTIDE SEQUENCE</scope>
    <source>
        <strain evidence="2">cv. AKA8401</strain>
    </source>
</reference>
<keyword evidence="2" id="KW-1185">Reference proteome</keyword>
<evidence type="ECO:0000313" key="1">
    <source>
        <dbReference type="EMBL" id="KHG28266.1"/>
    </source>
</evidence>
<gene>
    <name evidence="1" type="ORF">F383_35238</name>
</gene>
<organism evidence="1 2">
    <name type="scientific">Gossypium arboreum</name>
    <name type="common">Tree cotton</name>
    <name type="synonym">Gossypium nanking</name>
    <dbReference type="NCBI Taxonomy" id="29729"/>
    <lineage>
        <taxon>Eukaryota</taxon>
        <taxon>Viridiplantae</taxon>
        <taxon>Streptophyta</taxon>
        <taxon>Embryophyta</taxon>
        <taxon>Tracheophyta</taxon>
        <taxon>Spermatophyta</taxon>
        <taxon>Magnoliopsida</taxon>
        <taxon>eudicotyledons</taxon>
        <taxon>Gunneridae</taxon>
        <taxon>Pentapetalae</taxon>
        <taxon>rosids</taxon>
        <taxon>malvids</taxon>
        <taxon>Malvales</taxon>
        <taxon>Malvaceae</taxon>
        <taxon>Malvoideae</taxon>
        <taxon>Gossypium</taxon>
    </lineage>
</organism>
<sequence>MPNSPKNWPILNRTIVGLGRDTLVPWSRLLNRHERVVCPCKSCFNPAKWTRLCDTPM</sequence>